<feature type="transmembrane region" description="Helical" evidence="1">
    <location>
        <begin position="119"/>
        <end position="138"/>
    </location>
</feature>
<dbReference type="AlphaFoldDB" id="A0A3B6VAU3"/>
<accession>A0A3B6VAU3</accession>
<feature type="transmembrane region" description="Helical" evidence="1">
    <location>
        <begin position="300"/>
        <end position="319"/>
    </location>
</feature>
<evidence type="ECO:0000256" key="1">
    <source>
        <dbReference type="SAM" id="Phobius"/>
    </source>
</evidence>
<feature type="transmembrane region" description="Helical" evidence="1">
    <location>
        <begin position="273"/>
        <end position="293"/>
    </location>
</feature>
<gene>
    <name evidence="2" type="ordered locus">BHWA1_01650</name>
</gene>
<feature type="transmembrane region" description="Helical" evidence="1">
    <location>
        <begin position="150"/>
        <end position="170"/>
    </location>
</feature>
<dbReference type="EMBL" id="CP001357">
    <property type="protein sequence ID" value="ACN84120.1"/>
    <property type="molecule type" value="Genomic_DNA"/>
</dbReference>
<keyword evidence="1" id="KW-0812">Transmembrane</keyword>
<name>A0A3B6VAU3_BRAHW</name>
<dbReference type="STRING" id="565034.BHWA1_01650"/>
<evidence type="ECO:0000313" key="3">
    <source>
        <dbReference type="Proteomes" id="UP000001803"/>
    </source>
</evidence>
<protein>
    <submittedName>
        <fullName evidence="2">Uncharacterized protein</fullName>
    </submittedName>
</protein>
<feature type="transmembrane region" description="Helical" evidence="1">
    <location>
        <begin position="489"/>
        <end position="506"/>
    </location>
</feature>
<organism evidence="2 3">
    <name type="scientific">Brachyspira hyodysenteriae (strain ATCC 49526 / WA1)</name>
    <dbReference type="NCBI Taxonomy" id="565034"/>
    <lineage>
        <taxon>Bacteria</taxon>
        <taxon>Pseudomonadati</taxon>
        <taxon>Spirochaetota</taxon>
        <taxon>Spirochaetia</taxon>
        <taxon>Brachyspirales</taxon>
        <taxon>Brachyspiraceae</taxon>
        <taxon>Brachyspira</taxon>
    </lineage>
</organism>
<dbReference type="RefSeq" id="WP_012671162.1">
    <property type="nucleotide sequence ID" value="NC_012225.1"/>
</dbReference>
<feature type="transmembrane region" description="Helical" evidence="1">
    <location>
        <begin position="372"/>
        <end position="392"/>
    </location>
</feature>
<feature type="transmembrane region" description="Helical" evidence="1">
    <location>
        <begin position="425"/>
        <end position="445"/>
    </location>
</feature>
<proteinExistence type="predicted"/>
<evidence type="ECO:0000313" key="2">
    <source>
        <dbReference type="EMBL" id="ACN84120.1"/>
    </source>
</evidence>
<feature type="transmembrane region" description="Helical" evidence="1">
    <location>
        <begin position="250"/>
        <end position="267"/>
    </location>
</feature>
<reference evidence="2 3" key="1">
    <citation type="journal article" date="2009" name="PLoS ONE">
        <title>Genome sequence of the pathogenic intestinal spirochete Brachyspira hyodysenteriae reveals adaptations to its lifestyle in the porcine large intestine.</title>
        <authorList>
            <person name="Bellgard M.I."/>
            <person name="Wanchanthuek P."/>
            <person name="La T."/>
            <person name="Ryan K."/>
            <person name="Moolhuijzen P."/>
            <person name="Albertyn Z."/>
            <person name="Shaban B."/>
            <person name="Motro Y."/>
            <person name="Dunn D.S."/>
            <person name="Schibeci D."/>
            <person name="Hunter A."/>
            <person name="Barrero R."/>
            <person name="Phillips N.D."/>
            <person name="Hampson D.J."/>
        </authorList>
    </citation>
    <scope>NUCLEOTIDE SEQUENCE [LARGE SCALE GENOMIC DNA]</scope>
    <source>
        <strain evidence="3">ATCC 49526 / WA1</strain>
    </source>
</reference>
<keyword evidence="3" id="KW-1185">Reference proteome</keyword>
<feature type="transmembrane region" description="Helical" evidence="1">
    <location>
        <begin position="6"/>
        <end position="25"/>
    </location>
</feature>
<feature type="transmembrane region" description="Helical" evidence="1">
    <location>
        <begin position="191"/>
        <end position="212"/>
    </location>
</feature>
<feature type="transmembrane region" description="Helical" evidence="1">
    <location>
        <begin position="339"/>
        <end position="360"/>
    </location>
</feature>
<feature type="transmembrane region" description="Helical" evidence="1">
    <location>
        <begin position="398"/>
        <end position="413"/>
    </location>
</feature>
<dbReference type="KEGG" id="bhy:BHWA1_01650"/>
<dbReference type="Proteomes" id="UP000001803">
    <property type="component" value="Chromosome"/>
</dbReference>
<feature type="transmembrane region" description="Helical" evidence="1">
    <location>
        <begin position="457"/>
        <end position="477"/>
    </location>
</feature>
<feature type="transmembrane region" description="Helical" evidence="1">
    <location>
        <begin position="218"/>
        <end position="238"/>
    </location>
</feature>
<sequence length="617" mass="72336">MKVNKYIVYSIIFVLTLLLIIFYILGRIDRKCSFGDMKLVERINDTRYSYSVRIQYYDKIFRNSDIYGVYINKKKLPDNVIDISFTGYGSPFGKIVTSNEIKDGKIDNVYYYLKIKKEIYTLFAAIILILISITNIHLFDRFKDFIYNNYFIIFSMIIIFIYLIFLDRGLLVWDAINYISRGIDIFYKRELFEYPATIFSIITTVTTMFLFGNTQLSYLIIISLIPTVLTVVFSYKLLNKFIDKNISVSILLILFVILSFETSYILVQAYTDGWLLMFIVLSIYFILESKIFISAICMAIAYFFRSSLALPLGIFIPLLLEYNNSFKSLFSKKSIISYIKYYSVLIVSIILFQLVLNLFINSNNVEGSDYLVVFNISNLTLSNIMSAFLIVIKFFRDSTIPLFVFSIISLFLITKKNLNIELKKLSLIGIIYFMICTLATTRLVLLGYTPSKGENRYFIYPLLILSISSISLLYEYFKSKNIFLNIKTFLIVSLLLISIVKTMLLTDNITNFFTNIKSYDYSTDYPNIEDDASIAVMSIMAQGTLNYIFKNQKWGYEYIDFYKFYTNDNSKYKYLFYDSYIVQDENYIIEDEYGNKFQLIWQSKKGGKYTLYKNINN</sequence>
<keyword evidence="1" id="KW-0472">Membrane</keyword>
<keyword evidence="1" id="KW-1133">Transmembrane helix</keyword>